<keyword evidence="2" id="KW-0012">Acyltransferase</keyword>
<proteinExistence type="predicted"/>
<reference evidence="3 4" key="1">
    <citation type="journal article" date="2019" name="Nat. Ecol. Evol.">
        <title>Megaphylogeny resolves global patterns of mushroom evolution.</title>
        <authorList>
            <person name="Varga T."/>
            <person name="Krizsan K."/>
            <person name="Foldi C."/>
            <person name="Dima B."/>
            <person name="Sanchez-Garcia M."/>
            <person name="Sanchez-Ramirez S."/>
            <person name="Szollosi G.J."/>
            <person name="Szarkandi J.G."/>
            <person name="Papp V."/>
            <person name="Albert L."/>
            <person name="Andreopoulos W."/>
            <person name="Angelini C."/>
            <person name="Antonin V."/>
            <person name="Barry K.W."/>
            <person name="Bougher N.L."/>
            <person name="Buchanan P."/>
            <person name="Buyck B."/>
            <person name="Bense V."/>
            <person name="Catcheside P."/>
            <person name="Chovatia M."/>
            <person name="Cooper J."/>
            <person name="Damon W."/>
            <person name="Desjardin D."/>
            <person name="Finy P."/>
            <person name="Geml J."/>
            <person name="Haridas S."/>
            <person name="Hughes K."/>
            <person name="Justo A."/>
            <person name="Karasinski D."/>
            <person name="Kautmanova I."/>
            <person name="Kiss B."/>
            <person name="Kocsube S."/>
            <person name="Kotiranta H."/>
            <person name="LaButti K.M."/>
            <person name="Lechner B.E."/>
            <person name="Liimatainen K."/>
            <person name="Lipzen A."/>
            <person name="Lukacs Z."/>
            <person name="Mihaltcheva S."/>
            <person name="Morgado L.N."/>
            <person name="Niskanen T."/>
            <person name="Noordeloos M.E."/>
            <person name="Ohm R.A."/>
            <person name="Ortiz-Santana B."/>
            <person name="Ovrebo C."/>
            <person name="Racz N."/>
            <person name="Riley R."/>
            <person name="Savchenko A."/>
            <person name="Shiryaev A."/>
            <person name="Soop K."/>
            <person name="Spirin V."/>
            <person name="Szebenyi C."/>
            <person name="Tomsovsky M."/>
            <person name="Tulloss R.E."/>
            <person name="Uehling J."/>
            <person name="Grigoriev I.V."/>
            <person name="Vagvolgyi C."/>
            <person name="Papp T."/>
            <person name="Martin F.M."/>
            <person name="Miettinen O."/>
            <person name="Hibbett D.S."/>
            <person name="Nagy L.G."/>
        </authorList>
    </citation>
    <scope>NUCLEOTIDE SEQUENCE [LARGE SCALE GENOMIC DNA]</scope>
    <source>
        <strain evidence="3 4">OMC1185</strain>
    </source>
</reference>
<dbReference type="EMBL" id="ML213510">
    <property type="protein sequence ID" value="TFK51935.1"/>
    <property type="molecule type" value="Genomic_DNA"/>
</dbReference>
<evidence type="ECO:0000313" key="4">
    <source>
        <dbReference type="Proteomes" id="UP000305948"/>
    </source>
</evidence>
<evidence type="ECO:0000313" key="3">
    <source>
        <dbReference type="EMBL" id="TFK51935.1"/>
    </source>
</evidence>
<dbReference type="InterPro" id="IPR050317">
    <property type="entry name" value="Plant_Fungal_Acyltransferase"/>
</dbReference>
<evidence type="ECO:0008006" key="5">
    <source>
        <dbReference type="Google" id="ProtNLM"/>
    </source>
</evidence>
<name>A0A5C3N4K5_9AGAM</name>
<dbReference type="STRING" id="5364.A0A5C3N4K5"/>
<evidence type="ECO:0000256" key="2">
    <source>
        <dbReference type="ARBA" id="ARBA00023315"/>
    </source>
</evidence>
<gene>
    <name evidence="3" type="ORF">OE88DRAFT_1486547</name>
</gene>
<accession>A0A5C3N4K5</accession>
<keyword evidence="4" id="KW-1185">Reference proteome</keyword>
<dbReference type="SUPFAM" id="SSF52777">
    <property type="entry name" value="CoA-dependent acyltransferases"/>
    <property type="match status" value="1"/>
</dbReference>
<dbReference type="GO" id="GO:0016747">
    <property type="term" value="F:acyltransferase activity, transferring groups other than amino-acyl groups"/>
    <property type="evidence" value="ECO:0007669"/>
    <property type="project" value="TreeGrafter"/>
</dbReference>
<evidence type="ECO:0000256" key="1">
    <source>
        <dbReference type="ARBA" id="ARBA00022679"/>
    </source>
</evidence>
<dbReference type="Proteomes" id="UP000305948">
    <property type="component" value="Unassembled WGS sequence"/>
</dbReference>
<dbReference type="AlphaFoldDB" id="A0A5C3N4K5"/>
<organism evidence="3 4">
    <name type="scientific">Heliocybe sulcata</name>
    <dbReference type="NCBI Taxonomy" id="5364"/>
    <lineage>
        <taxon>Eukaryota</taxon>
        <taxon>Fungi</taxon>
        <taxon>Dikarya</taxon>
        <taxon>Basidiomycota</taxon>
        <taxon>Agaricomycotina</taxon>
        <taxon>Agaricomycetes</taxon>
        <taxon>Gloeophyllales</taxon>
        <taxon>Gloeophyllaceae</taxon>
        <taxon>Heliocybe</taxon>
    </lineage>
</organism>
<dbReference type="InterPro" id="IPR023213">
    <property type="entry name" value="CAT-like_dom_sf"/>
</dbReference>
<dbReference type="Pfam" id="PF02458">
    <property type="entry name" value="Transferase"/>
    <property type="match status" value="2"/>
</dbReference>
<protein>
    <recommendedName>
        <fullName evidence="5">Transferase-domain-containing protein</fullName>
    </recommendedName>
</protein>
<dbReference type="OrthoDB" id="1862401at2759"/>
<keyword evidence="1" id="KW-0808">Transferase</keyword>
<dbReference type="Gene3D" id="3.30.559.10">
    <property type="entry name" value="Chloramphenicol acetyltransferase-like domain"/>
    <property type="match status" value="2"/>
</dbReference>
<dbReference type="PANTHER" id="PTHR31642:SF11">
    <property type="entry name" value="SHIKIMATE O-HYDROXYCINNAMOYLTRANSFERASE"/>
    <property type="match status" value="1"/>
</dbReference>
<sequence length="527" mass="57891">MSTHVESAAAPHRVRVTERHTLQCANKTTLAELESPVRLGPLDQLVPPNIPIAVVYVYKTPTSSPSVAALSRELIPVERLRRAGSLLLDYYPHLTGRLHLNADGTREIKRLGTGAVLFTAECSAHLDESYSSPDDSPCTQSRIVITDLPDGGQALLAPFDSTVEGVCNHPVFSIQHTRFACGSIALGFRILHTICDADGFFQLVRDLAELYRSLRASESEADTSPGTGVAALDSPPHFQSYLSEPMTEAERQSALEFQPSLYDVGPSPEDAMAALIPAPTALPPPPPVVGRIVRFSGRELDALKAHATPSDAGGWVSTFEALSAHLYQSVYRARLQLRISQGMSPSAAASEIIRDFLTPVNIRDPTRLNLPPRYFPNALSSYCTTLSHEMLADGPLWKVAKAMHDLVRASSQQEAEQIARWIAAQPDKNRIQLRLRYGYGCTMISQWCKFDMYAGAVLDVAPALVSQPFTPISLIDGLFYLLATEEQVQPADSQLRDKGSVDIALALSEPLWPILDQDEQFRRFRRL</sequence>
<dbReference type="PANTHER" id="PTHR31642">
    <property type="entry name" value="TRICHOTHECENE 3-O-ACETYLTRANSFERASE"/>
    <property type="match status" value="1"/>
</dbReference>